<dbReference type="CDD" id="cd00093">
    <property type="entry name" value="HTH_XRE"/>
    <property type="match status" value="1"/>
</dbReference>
<dbReference type="PATRIC" id="fig|43658.5.peg.5052"/>
<evidence type="ECO:0000259" key="1">
    <source>
        <dbReference type="PROSITE" id="PS50943"/>
    </source>
</evidence>
<dbReference type="Pfam" id="PF01381">
    <property type="entry name" value="HTH_3"/>
    <property type="match status" value="1"/>
</dbReference>
<dbReference type="PROSITE" id="PS50943">
    <property type="entry name" value="HTH_CROC1"/>
    <property type="match status" value="1"/>
</dbReference>
<gene>
    <name evidence="2" type="ORF">TW77_23725</name>
</gene>
<proteinExistence type="predicted"/>
<dbReference type="AlphaFoldDB" id="A0A0F4Q7Y7"/>
<evidence type="ECO:0000313" key="3">
    <source>
        <dbReference type="Proteomes" id="UP000033452"/>
    </source>
</evidence>
<sequence length="122" mass="13179">MGLSQREVYDLIHASKGTYIRWESGKSIPSDKLAELAGLGFDINYVVTGKRGSQDNAGLSTENLEKAITTFLFNTGELGLLTKSDSVEVEALVNMAMFTIAKVSNSELDDIKSEPSDQSNAS</sequence>
<feature type="domain" description="HTH cro/C1-type" evidence="1">
    <location>
        <begin position="2"/>
        <end position="46"/>
    </location>
</feature>
<dbReference type="GO" id="GO:0003677">
    <property type="term" value="F:DNA binding"/>
    <property type="evidence" value="ECO:0007669"/>
    <property type="project" value="InterPro"/>
</dbReference>
<dbReference type="Proteomes" id="UP000033452">
    <property type="component" value="Unassembled WGS sequence"/>
</dbReference>
<organism evidence="2 3">
    <name type="scientific">Pseudoalteromonas rubra</name>
    <dbReference type="NCBI Taxonomy" id="43658"/>
    <lineage>
        <taxon>Bacteria</taxon>
        <taxon>Pseudomonadati</taxon>
        <taxon>Pseudomonadota</taxon>
        <taxon>Gammaproteobacteria</taxon>
        <taxon>Alteromonadales</taxon>
        <taxon>Pseudoalteromonadaceae</taxon>
        <taxon>Pseudoalteromonas</taxon>
    </lineage>
</organism>
<accession>A0A0F4Q7Y7</accession>
<name>A0A0F4Q7Y7_9GAMM</name>
<protein>
    <recommendedName>
        <fullName evidence="1">HTH cro/C1-type domain-containing protein</fullName>
    </recommendedName>
</protein>
<dbReference type="InterPro" id="IPR001387">
    <property type="entry name" value="Cro/C1-type_HTH"/>
</dbReference>
<keyword evidence="3" id="KW-1185">Reference proteome</keyword>
<dbReference type="InterPro" id="IPR010982">
    <property type="entry name" value="Lambda_DNA-bd_dom_sf"/>
</dbReference>
<dbReference type="SUPFAM" id="SSF47413">
    <property type="entry name" value="lambda repressor-like DNA-binding domains"/>
    <property type="match status" value="1"/>
</dbReference>
<dbReference type="EMBL" id="JXYA01000114">
    <property type="protein sequence ID" value="KJZ03763.1"/>
    <property type="molecule type" value="Genomic_DNA"/>
</dbReference>
<dbReference type="Gene3D" id="1.10.260.40">
    <property type="entry name" value="lambda repressor-like DNA-binding domains"/>
    <property type="match status" value="1"/>
</dbReference>
<evidence type="ECO:0000313" key="2">
    <source>
        <dbReference type="EMBL" id="KJZ03763.1"/>
    </source>
</evidence>
<reference evidence="2 3" key="1">
    <citation type="journal article" date="2015" name="BMC Genomics">
        <title>Genome mining reveals unlocked bioactive potential of marine Gram-negative bacteria.</title>
        <authorList>
            <person name="Machado H."/>
            <person name="Sonnenschein E.C."/>
            <person name="Melchiorsen J."/>
            <person name="Gram L."/>
        </authorList>
    </citation>
    <scope>NUCLEOTIDE SEQUENCE [LARGE SCALE GENOMIC DNA]</scope>
    <source>
        <strain evidence="2 3">S2471</strain>
    </source>
</reference>
<comment type="caution">
    <text evidence="2">The sequence shown here is derived from an EMBL/GenBank/DDBJ whole genome shotgun (WGS) entry which is preliminary data.</text>
</comment>